<dbReference type="EC" id="2.5.1.87" evidence="4"/>
<sequence length="99" mass="10952">MTVELLSFANNKGSVAKAASFSCSKYLKEELASERLFCADTGRENRPDFKITETEISHALNAVGGLLTSICVHDLLLVYGPIRCHIGFPAWRICYTQIV</sequence>
<protein>
    <recommendedName>
        <fullName evidence="4">ditrans,polycis-polyprenyl diphosphate synthase [(2E,6E)-farnesyldiphosphate specific]</fullName>
        <ecNumber evidence="4">2.5.1.87</ecNumber>
    </recommendedName>
</protein>
<organism evidence="8 9">
    <name type="scientific">Dendrobium thyrsiflorum</name>
    <name type="common">Pinecone-like raceme dendrobium</name>
    <name type="synonym">Orchid</name>
    <dbReference type="NCBI Taxonomy" id="117978"/>
    <lineage>
        <taxon>Eukaryota</taxon>
        <taxon>Viridiplantae</taxon>
        <taxon>Streptophyta</taxon>
        <taxon>Embryophyta</taxon>
        <taxon>Tracheophyta</taxon>
        <taxon>Spermatophyta</taxon>
        <taxon>Magnoliopsida</taxon>
        <taxon>Liliopsida</taxon>
        <taxon>Asparagales</taxon>
        <taxon>Orchidaceae</taxon>
        <taxon>Epidendroideae</taxon>
        <taxon>Malaxideae</taxon>
        <taxon>Dendrobiinae</taxon>
        <taxon>Dendrobium</taxon>
    </lineage>
</organism>
<dbReference type="InterPro" id="IPR038887">
    <property type="entry name" value="Nus1/NgBR"/>
</dbReference>
<dbReference type="PANTHER" id="PTHR21528:SF0">
    <property type="entry name" value="DEHYDRODOLICHYL DIPHOSPHATE SYNTHASE COMPLEX SUBUNIT NUS1"/>
    <property type="match status" value="1"/>
</dbReference>
<comment type="similarity">
    <text evidence="3">Belongs to the UPP synthase family.</text>
</comment>
<proteinExistence type="inferred from homology"/>
<dbReference type="GO" id="GO:0045547">
    <property type="term" value="F:ditrans,polycis-polyprenyl diphosphate synthase [(2E,6E)-farnesyl diphosphate specific] activity"/>
    <property type="evidence" value="ECO:0007669"/>
    <property type="project" value="UniProtKB-EC"/>
</dbReference>
<evidence type="ECO:0000313" key="8">
    <source>
        <dbReference type="EMBL" id="KAL0907069.1"/>
    </source>
</evidence>
<name>A0ABD0U4C7_DENTH</name>
<comment type="caution">
    <text evidence="8">The sequence shown here is derived from an EMBL/GenBank/DDBJ whole genome shotgun (WGS) entry which is preliminary data.</text>
</comment>
<dbReference type="AlphaFoldDB" id="A0ABD0U4C7"/>
<comment type="cofactor">
    <cofactor evidence="1">
        <name>Mg(2+)</name>
        <dbReference type="ChEBI" id="CHEBI:18420"/>
    </cofactor>
</comment>
<evidence type="ECO:0000256" key="1">
    <source>
        <dbReference type="ARBA" id="ARBA00001946"/>
    </source>
</evidence>
<evidence type="ECO:0000256" key="4">
    <source>
        <dbReference type="ARBA" id="ARBA00012596"/>
    </source>
</evidence>
<evidence type="ECO:0000256" key="5">
    <source>
        <dbReference type="ARBA" id="ARBA00022679"/>
    </source>
</evidence>
<accession>A0ABD0U4C7</accession>
<keyword evidence="9" id="KW-1185">Reference proteome</keyword>
<evidence type="ECO:0000256" key="2">
    <source>
        <dbReference type="ARBA" id="ARBA00004922"/>
    </source>
</evidence>
<reference evidence="8 9" key="1">
    <citation type="journal article" date="2024" name="Plant Biotechnol. J.">
        <title>Dendrobium thyrsiflorum genome and its molecular insights into genes involved in important horticultural traits.</title>
        <authorList>
            <person name="Chen B."/>
            <person name="Wang J.Y."/>
            <person name="Zheng P.J."/>
            <person name="Li K.L."/>
            <person name="Liang Y.M."/>
            <person name="Chen X.F."/>
            <person name="Zhang C."/>
            <person name="Zhao X."/>
            <person name="He X."/>
            <person name="Zhang G.Q."/>
            <person name="Liu Z.J."/>
            <person name="Xu Q."/>
        </authorList>
    </citation>
    <scope>NUCLEOTIDE SEQUENCE [LARGE SCALE GENOMIC DNA]</scope>
    <source>
        <strain evidence="8">GZMU011</strain>
    </source>
</reference>
<dbReference type="EMBL" id="JANQDX010000018">
    <property type="protein sequence ID" value="KAL0907069.1"/>
    <property type="molecule type" value="Genomic_DNA"/>
</dbReference>
<comment type="pathway">
    <text evidence="2">Protein modification; protein glycosylation.</text>
</comment>
<keyword evidence="6" id="KW-0460">Magnesium</keyword>
<evidence type="ECO:0000256" key="6">
    <source>
        <dbReference type="ARBA" id="ARBA00022842"/>
    </source>
</evidence>
<comment type="catalytic activity">
    <reaction evidence="7">
        <text>n isopentenyl diphosphate + (2E,6E)-farnesyl diphosphate = a di-trans,poly-cis-polyprenyl diphosphate + n diphosphate</text>
        <dbReference type="Rhea" id="RHEA:53008"/>
        <dbReference type="Rhea" id="RHEA-COMP:19494"/>
        <dbReference type="ChEBI" id="CHEBI:33019"/>
        <dbReference type="ChEBI" id="CHEBI:128769"/>
        <dbReference type="ChEBI" id="CHEBI:136960"/>
        <dbReference type="ChEBI" id="CHEBI:175763"/>
        <dbReference type="EC" id="2.5.1.87"/>
    </reaction>
</comment>
<gene>
    <name evidence="8" type="ORF">M5K25_025611</name>
</gene>
<evidence type="ECO:0000256" key="7">
    <source>
        <dbReference type="ARBA" id="ARBA00047353"/>
    </source>
</evidence>
<keyword evidence="5" id="KW-0808">Transferase</keyword>
<dbReference type="PANTHER" id="PTHR21528">
    <property type="entry name" value="DEHYDRODOLICHYL DIPHOSPHATE SYNTHASE COMPLEX SUBUNIT NUS1"/>
    <property type="match status" value="1"/>
</dbReference>
<dbReference type="Proteomes" id="UP001552299">
    <property type="component" value="Unassembled WGS sequence"/>
</dbReference>
<evidence type="ECO:0000313" key="9">
    <source>
        <dbReference type="Proteomes" id="UP001552299"/>
    </source>
</evidence>
<evidence type="ECO:0000256" key="3">
    <source>
        <dbReference type="ARBA" id="ARBA00005432"/>
    </source>
</evidence>